<name>A0A1M5SHU4_9CLOT</name>
<accession>A0A1M5SHU4</accession>
<dbReference type="OrthoDB" id="1931679at2"/>
<dbReference type="RefSeq" id="WP_073337249.1">
    <property type="nucleotide sequence ID" value="NZ_FQXM01000004.1"/>
</dbReference>
<organism evidence="1 2">
    <name type="scientific">Clostridium grantii DSM 8605</name>
    <dbReference type="NCBI Taxonomy" id="1121316"/>
    <lineage>
        <taxon>Bacteria</taxon>
        <taxon>Bacillati</taxon>
        <taxon>Bacillota</taxon>
        <taxon>Clostridia</taxon>
        <taxon>Eubacteriales</taxon>
        <taxon>Clostridiaceae</taxon>
        <taxon>Clostridium</taxon>
    </lineage>
</organism>
<dbReference type="Proteomes" id="UP000184447">
    <property type="component" value="Unassembled WGS sequence"/>
</dbReference>
<protein>
    <submittedName>
        <fullName evidence="1">Uncharacterized protein</fullName>
    </submittedName>
</protein>
<evidence type="ECO:0000313" key="1">
    <source>
        <dbReference type="EMBL" id="SHH37463.1"/>
    </source>
</evidence>
<sequence>MRKDKYIINISDKDVNMVKVNNKKIKDVEVKRNNKFLTSLIKRKVSIILEGEEIFIKYFTLPKNCKKDLSQIIKNKLQELYGENIDNILFSYNVLSENQLEFNVIVYCINSEKILQNKELVFGNHNVTDLSLIQYYFISYYKKELLKEKLIFIFKYNEFIYLQYIDNEVIKSNYALLESKDCYRILYQCINSIYREFYDNKDEKVYIYSSLKFNDEIDMPINMVYEIIELNDYDKRKLLLEIG</sequence>
<gene>
    <name evidence="1" type="ORF">SAMN02745207_00919</name>
</gene>
<keyword evidence="2" id="KW-1185">Reference proteome</keyword>
<reference evidence="1 2" key="1">
    <citation type="submission" date="2016-11" db="EMBL/GenBank/DDBJ databases">
        <authorList>
            <person name="Jaros S."/>
            <person name="Januszkiewicz K."/>
            <person name="Wedrychowicz H."/>
        </authorList>
    </citation>
    <scope>NUCLEOTIDE SEQUENCE [LARGE SCALE GENOMIC DNA]</scope>
    <source>
        <strain evidence="1 2">DSM 8605</strain>
    </source>
</reference>
<dbReference type="AlphaFoldDB" id="A0A1M5SHU4"/>
<dbReference type="EMBL" id="FQXM01000004">
    <property type="protein sequence ID" value="SHH37463.1"/>
    <property type="molecule type" value="Genomic_DNA"/>
</dbReference>
<dbReference type="STRING" id="1121316.SAMN02745207_00919"/>
<evidence type="ECO:0000313" key="2">
    <source>
        <dbReference type="Proteomes" id="UP000184447"/>
    </source>
</evidence>
<proteinExistence type="predicted"/>